<keyword evidence="5 6" id="KW-0472">Membrane</keyword>
<evidence type="ECO:0000256" key="5">
    <source>
        <dbReference type="ARBA" id="ARBA00023136"/>
    </source>
</evidence>
<dbReference type="RefSeq" id="XP_021337423.1">
    <property type="nucleotide sequence ID" value="XM_021482757.1"/>
</dbReference>
<keyword evidence="3 6" id="KW-0812">Transmembrane</keyword>
<evidence type="ECO:0000256" key="6">
    <source>
        <dbReference type="SAM" id="Phobius"/>
    </source>
</evidence>
<dbReference type="InterPro" id="IPR007941">
    <property type="entry name" value="DUF726"/>
</dbReference>
<sequence>MKLKFGLIKYSSNNNKLNSNDTDISNELEKEIYSGNTSLNKITTSDALIISKSLEISTPKTIVEEDSIYITGKLSRDPKVDAMNRERIKEMRRIGENLAISLHYVPFGLDNLKSLDNTLRQNILCLFVCLADELITSPKHTIHKELAEWAHKILQSISKILRISSMASETILTPIVQRIHALKNGTKVTSIVMDKNPIISILKDTFASMDKNVSDTFNETYNSMHPYNSDSVSDASIDHVVIRPDNLLEESPEDKEQIIERCIAALTLKGTNDISNKSLISNTITNLRNEDDVADINAVIDLKSHDKIDPPLAILVFIRNFITAYIMAGHNDARSQILIQNFARAFDINEYVVFSIQDYLVEDLASTLNVNISESVTKRRLRQAKIAAAAIGSGALIAFTAGFAAPALAAGVAAIGIGGGGLSAFLGSASGMALVASTFGVSGAGLTGWKCSKRFSTINTFEFKMLHNSTPRSLEIAICISGQINDESEITSPWENSFHGNFCDLYALRWEPELLKSVSGMVTKLVSEKFAMNAAKFWLSRTAASALSWPLMLIEFSSSLDNAWSVCRLRAKQAGMILAAAITDKSVIGNRPVSLVGYSMGARVIYYALMNLYEKRIFDRVKNIVLMGLPSTAGKTEWQMCRNVVSGRLINVFSSKDWILGFLYRFMEWKFSVAGLRPIEVDGIENWDASDIINTHNDWATNMPIIMSNIDFDL</sequence>
<keyword evidence="8" id="KW-1185">Reference proteome</keyword>
<dbReference type="PANTHER" id="PTHR17920:SF3">
    <property type="entry name" value="TRANSMEMBRANE AND COILED-COIL DOMAIN-CONTAINING PROTEIN 4"/>
    <property type="match status" value="1"/>
</dbReference>
<dbReference type="GO" id="GO:0016020">
    <property type="term" value="C:membrane"/>
    <property type="evidence" value="ECO:0007669"/>
    <property type="project" value="UniProtKB-SubCell"/>
</dbReference>
<gene>
    <name evidence="7" type="ORF">BMR1_01G01800</name>
</gene>
<evidence type="ECO:0000256" key="4">
    <source>
        <dbReference type="ARBA" id="ARBA00022989"/>
    </source>
</evidence>
<dbReference type="GeneID" id="24423432"/>
<proteinExistence type="inferred from homology"/>
<dbReference type="VEuPathDB" id="PiroplasmaDB:BMR1_01G01800"/>
<dbReference type="EMBL" id="FO082871">
    <property type="protein sequence ID" value="SIO73321.1"/>
    <property type="molecule type" value="Genomic_DNA"/>
</dbReference>
<dbReference type="PANTHER" id="PTHR17920">
    <property type="entry name" value="TRANSMEMBRANE AND COILED-COIL DOMAIN-CONTAINING PROTEIN 4 TMCO4"/>
    <property type="match status" value="1"/>
</dbReference>
<organism evidence="7 8">
    <name type="scientific">Babesia microti (strain RI)</name>
    <dbReference type="NCBI Taxonomy" id="1133968"/>
    <lineage>
        <taxon>Eukaryota</taxon>
        <taxon>Sar</taxon>
        <taxon>Alveolata</taxon>
        <taxon>Apicomplexa</taxon>
        <taxon>Aconoidasida</taxon>
        <taxon>Piroplasmida</taxon>
        <taxon>Babesiidae</taxon>
        <taxon>Babesia</taxon>
    </lineage>
</organism>
<name>A0A1N6LWT0_BABMR</name>
<dbReference type="SUPFAM" id="SSF53474">
    <property type="entry name" value="alpha/beta-Hydrolases"/>
    <property type="match status" value="1"/>
</dbReference>
<dbReference type="InterPro" id="IPR029058">
    <property type="entry name" value="AB_hydrolase_fold"/>
</dbReference>
<dbReference type="AlphaFoldDB" id="A0A1N6LWT0"/>
<accession>A0A1N6LWT0</accession>
<evidence type="ECO:0000313" key="7">
    <source>
        <dbReference type="EMBL" id="SIO73321.1"/>
    </source>
</evidence>
<dbReference type="Proteomes" id="UP000002899">
    <property type="component" value="Chromosome I"/>
</dbReference>
<keyword evidence="4 6" id="KW-1133">Transmembrane helix</keyword>
<evidence type="ECO:0000256" key="2">
    <source>
        <dbReference type="ARBA" id="ARBA00009824"/>
    </source>
</evidence>
<dbReference type="Gene3D" id="3.40.50.1820">
    <property type="entry name" value="alpha/beta hydrolase"/>
    <property type="match status" value="1"/>
</dbReference>
<reference evidence="7 8" key="1">
    <citation type="journal article" date="2012" name="Nucleic Acids Res.">
        <title>Sequencing of the smallest Apicomplexan genome from the human pathogen Babesia microti.</title>
        <authorList>
            <person name="Cornillot E."/>
            <person name="Hadj-Kaddour K."/>
            <person name="Dassouli A."/>
            <person name="Noel B."/>
            <person name="Ranwez V."/>
            <person name="Vacherie B."/>
            <person name="Augagneur Y."/>
            <person name="Bres V."/>
            <person name="Duclos A."/>
            <person name="Randazzo S."/>
            <person name="Carcy B."/>
            <person name="Debierre-Grockiego F."/>
            <person name="Delbecq S."/>
            <person name="Moubri-Menage K."/>
            <person name="Shams-Eldin H."/>
            <person name="Usmani-Brown S."/>
            <person name="Bringaud F."/>
            <person name="Wincker P."/>
            <person name="Vivares C.P."/>
            <person name="Schwarz R.T."/>
            <person name="Schetters T.P."/>
            <person name="Krause P.J."/>
            <person name="Gorenflot A."/>
            <person name="Berry V."/>
            <person name="Barbe V."/>
            <person name="Ben Mamoun C."/>
        </authorList>
    </citation>
    <scope>NUCLEOTIDE SEQUENCE [LARGE SCALE GENOMIC DNA]</scope>
    <source>
        <strain evidence="7 8">RI</strain>
    </source>
</reference>
<dbReference type="KEGG" id="bmic:BMR1_01G01800"/>
<dbReference type="Pfam" id="PF05277">
    <property type="entry name" value="DUF726"/>
    <property type="match status" value="1"/>
</dbReference>
<evidence type="ECO:0000256" key="1">
    <source>
        <dbReference type="ARBA" id="ARBA00004141"/>
    </source>
</evidence>
<comment type="subcellular location">
    <subcellularLocation>
        <location evidence="1">Membrane</location>
        <topology evidence="1">Multi-pass membrane protein</topology>
    </subcellularLocation>
</comment>
<reference evidence="7 8" key="3">
    <citation type="journal article" date="2016" name="Sci. Rep.">
        <title>Genome-wide diversity and gene expression profiling of Babesia microti isolates identify polymorphic genes that mediate host-pathogen interactions.</title>
        <authorList>
            <person name="Silva J.C."/>
            <person name="Cornillot E."/>
            <person name="McCracken C."/>
            <person name="Usmani-Brown S."/>
            <person name="Dwivedi A."/>
            <person name="Ifeonu O.O."/>
            <person name="Crabtree J."/>
            <person name="Gotia H.T."/>
            <person name="Virji A.Z."/>
            <person name="Reynes C."/>
            <person name="Colinge J."/>
            <person name="Kumar V."/>
            <person name="Lawres L."/>
            <person name="Pazzi J.E."/>
            <person name="Pablo J.V."/>
            <person name="Hung C."/>
            <person name="Brancato J."/>
            <person name="Kumari P."/>
            <person name="Orvis J."/>
            <person name="Tretina K."/>
            <person name="Chibucos M."/>
            <person name="Ott S."/>
            <person name="Sadzewicz L."/>
            <person name="Sengamalay N."/>
            <person name="Shetty A.C."/>
            <person name="Su Q."/>
            <person name="Tallon L."/>
            <person name="Fraser C.M."/>
            <person name="Frutos R."/>
            <person name="Molina D.M."/>
            <person name="Krause P.J."/>
            <person name="Ben Mamoun C."/>
        </authorList>
    </citation>
    <scope>NUCLEOTIDE SEQUENCE [LARGE SCALE GENOMIC DNA]</scope>
    <source>
        <strain evidence="7 8">RI</strain>
    </source>
</reference>
<dbReference type="OrthoDB" id="277931at2759"/>
<evidence type="ECO:0000313" key="8">
    <source>
        <dbReference type="Proteomes" id="UP000002899"/>
    </source>
</evidence>
<feature type="transmembrane region" description="Helical" evidence="6">
    <location>
        <begin position="386"/>
        <end position="417"/>
    </location>
</feature>
<protein>
    <submittedName>
        <fullName evidence="7">Uncharacterized membrane protein YFL034W</fullName>
    </submittedName>
</protein>
<evidence type="ECO:0000256" key="3">
    <source>
        <dbReference type="ARBA" id="ARBA00022692"/>
    </source>
</evidence>
<feature type="transmembrane region" description="Helical" evidence="6">
    <location>
        <begin position="423"/>
        <end position="446"/>
    </location>
</feature>
<reference evidence="7 8" key="2">
    <citation type="journal article" date="2013" name="PLoS ONE">
        <title>Whole genome mapping and re-organization of the nuclear and mitochondrial genomes of Babesia microti isolates.</title>
        <authorList>
            <person name="Cornillot E."/>
            <person name="Dassouli A."/>
            <person name="Garg A."/>
            <person name="Pachikara N."/>
            <person name="Randazzo S."/>
            <person name="Depoix D."/>
            <person name="Carcy B."/>
            <person name="Delbecq S."/>
            <person name="Frutos R."/>
            <person name="Silva J.C."/>
            <person name="Sutton R."/>
            <person name="Krause P.J."/>
            <person name="Mamoun C.B."/>
        </authorList>
    </citation>
    <scope>NUCLEOTIDE SEQUENCE [LARGE SCALE GENOMIC DNA]</scope>
    <source>
        <strain evidence="7 8">RI</strain>
    </source>
</reference>
<comment type="similarity">
    <text evidence="2">Belongs to the TMCO4 family.</text>
</comment>